<feature type="region of interest" description="Disordered" evidence="1">
    <location>
        <begin position="180"/>
        <end position="199"/>
    </location>
</feature>
<feature type="chain" id="PRO_5047391330" description="Secreted protein" evidence="2">
    <location>
        <begin position="34"/>
        <end position="199"/>
    </location>
</feature>
<evidence type="ECO:0008006" key="5">
    <source>
        <dbReference type="Google" id="ProtNLM"/>
    </source>
</evidence>
<evidence type="ECO:0000313" key="4">
    <source>
        <dbReference type="Proteomes" id="UP001220064"/>
    </source>
</evidence>
<name>A0ABY7U617_9CORY</name>
<organism evidence="3 4">
    <name type="scientific">Corynebacterium massiliense DSM 45435</name>
    <dbReference type="NCBI Taxonomy" id="1121364"/>
    <lineage>
        <taxon>Bacteria</taxon>
        <taxon>Bacillati</taxon>
        <taxon>Actinomycetota</taxon>
        <taxon>Actinomycetes</taxon>
        <taxon>Mycobacteriales</taxon>
        <taxon>Corynebacteriaceae</taxon>
        <taxon>Corynebacterium</taxon>
    </lineage>
</organism>
<protein>
    <recommendedName>
        <fullName evidence="5">Secreted protein</fullName>
    </recommendedName>
</protein>
<gene>
    <name evidence="3" type="ORF">CMASS_03420</name>
</gene>
<accession>A0ABY7U617</accession>
<keyword evidence="2" id="KW-0732">Signal</keyword>
<evidence type="ECO:0000256" key="1">
    <source>
        <dbReference type="SAM" id="MobiDB-lite"/>
    </source>
</evidence>
<proteinExistence type="predicted"/>
<keyword evidence="4" id="KW-1185">Reference proteome</keyword>
<dbReference type="RefSeq" id="WP_156831781.1">
    <property type="nucleotide sequence ID" value="NZ_ATVG01000004.1"/>
</dbReference>
<reference evidence="3 4" key="1">
    <citation type="submission" date="2020-10" db="EMBL/GenBank/DDBJ databases">
        <title>Complete genome sequence of Corynebacterium massiliense DSM 45435, type strain of Corynebacterium massiliense.</title>
        <authorList>
            <person name="Busche T."/>
            <person name="Kalinowski J."/>
            <person name="Ruckert C."/>
        </authorList>
    </citation>
    <scope>NUCLEOTIDE SEQUENCE [LARGE SCALE GENOMIC DNA]</scope>
    <source>
        <strain evidence="3 4">DSM 45435</strain>
    </source>
</reference>
<dbReference type="EMBL" id="CP063189">
    <property type="protein sequence ID" value="WCZ32138.1"/>
    <property type="molecule type" value="Genomic_DNA"/>
</dbReference>
<dbReference type="Proteomes" id="UP001220064">
    <property type="component" value="Chromosome"/>
</dbReference>
<sequence>MEEFSTPYSRYGKNFFTVTALTAAAFGAPFALAAGLPEQGSEDNPATPVAIVSKGHPDADADDKDKVAIGDRVCPSAVDLVMDSAWNCDDVDVKTTKLSDVEDADLTTTRAIRQEAMQPLRDVEADIAKQGDDRIGVSTTTRTVAIAQKQPGDDATYVITVIHGPRDGVRDMTGDIWETLTGSPVPAEADSAISSFEGE</sequence>
<evidence type="ECO:0000313" key="3">
    <source>
        <dbReference type="EMBL" id="WCZ32138.1"/>
    </source>
</evidence>
<feature type="signal peptide" evidence="2">
    <location>
        <begin position="1"/>
        <end position="33"/>
    </location>
</feature>
<evidence type="ECO:0000256" key="2">
    <source>
        <dbReference type="SAM" id="SignalP"/>
    </source>
</evidence>